<accession>A0A256G8A4</accession>
<protein>
    <submittedName>
        <fullName evidence="4">Bacterial extracellular solute-binding, 3 family protein</fullName>
    </submittedName>
</protein>
<dbReference type="Gene3D" id="3.40.190.10">
    <property type="entry name" value="Periplasmic binding protein-like II"/>
    <property type="match status" value="1"/>
</dbReference>
<reference evidence="4 5" key="1">
    <citation type="submission" date="2017-07" db="EMBL/GenBank/DDBJ databases">
        <title>Phylogenetic study on the rhizospheric bacterium Ochrobactrum sp. A44.</title>
        <authorList>
            <person name="Krzyzanowska D.M."/>
            <person name="Ossowicki A."/>
            <person name="Rajewska M."/>
            <person name="Maciag T."/>
            <person name="Kaczynski Z."/>
            <person name="Czerwicka M."/>
            <person name="Jafra S."/>
        </authorList>
    </citation>
    <scope>NUCLEOTIDE SEQUENCE [LARGE SCALE GENOMIC DNA]</scope>
    <source>
        <strain evidence="4 5">CCUG 30717</strain>
    </source>
</reference>
<keyword evidence="5" id="KW-1185">Reference proteome</keyword>
<dbReference type="SUPFAM" id="SSF53850">
    <property type="entry name" value="Periplasmic binding protein-like II"/>
    <property type="match status" value="1"/>
</dbReference>
<dbReference type="Proteomes" id="UP000216188">
    <property type="component" value="Unassembled WGS sequence"/>
</dbReference>
<evidence type="ECO:0000256" key="1">
    <source>
        <dbReference type="ARBA" id="ARBA00010333"/>
    </source>
</evidence>
<dbReference type="InterPro" id="IPR001638">
    <property type="entry name" value="Solute-binding_3/MltF_N"/>
</dbReference>
<comment type="similarity">
    <text evidence="1">Belongs to the bacterial solute-binding protein 3 family.</text>
</comment>
<feature type="domain" description="Solute-binding protein family 3/N-terminal" evidence="3">
    <location>
        <begin position="4"/>
        <end position="51"/>
    </location>
</feature>
<dbReference type="InterPro" id="IPR018313">
    <property type="entry name" value="SBP_3_CS"/>
</dbReference>
<organism evidence="4 5">
    <name type="scientific">Brucella pseudogrignonensis</name>
    <dbReference type="NCBI Taxonomy" id="419475"/>
    <lineage>
        <taxon>Bacteria</taxon>
        <taxon>Pseudomonadati</taxon>
        <taxon>Pseudomonadota</taxon>
        <taxon>Alphaproteobacteria</taxon>
        <taxon>Hyphomicrobiales</taxon>
        <taxon>Brucellaceae</taxon>
        <taxon>Brucella/Ochrobactrum group</taxon>
        <taxon>Brucella</taxon>
    </lineage>
</organism>
<dbReference type="AlphaFoldDB" id="A0A256G8A4"/>
<evidence type="ECO:0000256" key="2">
    <source>
        <dbReference type="ARBA" id="ARBA00022729"/>
    </source>
</evidence>
<proteinExistence type="inferred from homology"/>
<keyword evidence="2" id="KW-0732">Signal</keyword>
<evidence type="ECO:0000259" key="3">
    <source>
        <dbReference type="Pfam" id="PF00497"/>
    </source>
</evidence>
<sequence>MVGATNVVWPPQGFLDENNILVGFDIDVATEIAKRLGVNVRFETPGWATMTDGQL</sequence>
<gene>
    <name evidence="4" type="ORF">CEV34_3749</name>
</gene>
<comment type="caution">
    <text evidence="4">The sequence shown here is derived from an EMBL/GenBank/DDBJ whole genome shotgun (WGS) entry which is preliminary data.</text>
</comment>
<evidence type="ECO:0000313" key="4">
    <source>
        <dbReference type="EMBL" id="OYR23352.1"/>
    </source>
</evidence>
<dbReference type="PROSITE" id="PS01039">
    <property type="entry name" value="SBP_BACTERIAL_3"/>
    <property type="match status" value="1"/>
</dbReference>
<dbReference type="Pfam" id="PF00497">
    <property type="entry name" value="SBP_bac_3"/>
    <property type="match status" value="1"/>
</dbReference>
<dbReference type="EMBL" id="NNRM01000040">
    <property type="protein sequence ID" value="OYR23352.1"/>
    <property type="molecule type" value="Genomic_DNA"/>
</dbReference>
<evidence type="ECO:0000313" key="5">
    <source>
        <dbReference type="Proteomes" id="UP000216188"/>
    </source>
</evidence>
<name>A0A256G8A4_9HYPH</name>